<keyword evidence="2" id="KW-1185">Reference proteome</keyword>
<proteinExistence type="predicted"/>
<accession>A0A5C6ZJR4</accession>
<dbReference type="AlphaFoldDB" id="A0A5C6ZJR4"/>
<comment type="caution">
    <text evidence="1">The sequence shown here is derived from an EMBL/GenBank/DDBJ whole genome shotgun (WGS) entry which is preliminary data.</text>
</comment>
<dbReference type="Proteomes" id="UP000321578">
    <property type="component" value="Unassembled WGS sequence"/>
</dbReference>
<protein>
    <submittedName>
        <fullName evidence="1">Uncharacterized protein</fullName>
    </submittedName>
</protein>
<name>A0A5C6ZJR4_9FLAO</name>
<gene>
    <name evidence="1" type="ORF">ESY86_07230</name>
</gene>
<evidence type="ECO:0000313" key="1">
    <source>
        <dbReference type="EMBL" id="TXD89571.1"/>
    </source>
</evidence>
<evidence type="ECO:0000313" key="2">
    <source>
        <dbReference type="Proteomes" id="UP000321578"/>
    </source>
</evidence>
<sequence length="180" mass="20842">MRLKTLFYISLTVFLFNCQEAKVSQEKKETQAEIEARTIGPKDIEALEYTEFSLSQDAKKTVTDWQKYKDLNVQVLLLKSADFSFFNDDRTNVLTFIKDLKAEMPKAIRTKPIEARFSALDTKLQKLNSTLLLYNSTKAEKLESVKEFLISVSNFNLQINKKLEFEKNNIGRPDMNPSQL</sequence>
<organism evidence="1 2">
    <name type="scientific">Subsaximicrobium wynnwilliamsii</name>
    <dbReference type="NCBI Taxonomy" id="291179"/>
    <lineage>
        <taxon>Bacteria</taxon>
        <taxon>Pseudomonadati</taxon>
        <taxon>Bacteroidota</taxon>
        <taxon>Flavobacteriia</taxon>
        <taxon>Flavobacteriales</taxon>
        <taxon>Flavobacteriaceae</taxon>
        <taxon>Subsaximicrobium</taxon>
    </lineage>
</organism>
<dbReference type="RefSeq" id="WP_147085929.1">
    <property type="nucleotide sequence ID" value="NZ_VORM01000012.1"/>
</dbReference>
<dbReference type="EMBL" id="VORO01000006">
    <property type="protein sequence ID" value="TXD89571.1"/>
    <property type="molecule type" value="Genomic_DNA"/>
</dbReference>
<reference evidence="1 2" key="1">
    <citation type="submission" date="2019-08" db="EMBL/GenBank/DDBJ databases">
        <title>Genomes of Subsaximicrobium wynnwilliamsii strains.</title>
        <authorList>
            <person name="Bowman J.P."/>
        </authorList>
    </citation>
    <scope>NUCLEOTIDE SEQUENCE [LARGE SCALE GENOMIC DNA]</scope>
    <source>
        <strain evidence="1 2">2-80-2</strain>
    </source>
</reference>
<dbReference type="OrthoDB" id="1443931at2"/>